<sequence length="93" mass="10445">MYCCSRGLECISQAFAKPSRNDYEQVEDRIQHVKLLVDRLLRQQNARPELLPQPTVSDPETKPSLFSQSGLNAESATCGCLCTLRLTQSQYPA</sequence>
<feature type="region of interest" description="Disordered" evidence="1">
    <location>
        <begin position="47"/>
        <end position="67"/>
    </location>
</feature>
<dbReference type="OrthoDB" id="5392779at2759"/>
<accession>A0A318Z7B2</accession>
<gene>
    <name evidence="2" type="ORF">BP01DRAFT_359009</name>
</gene>
<evidence type="ECO:0000313" key="3">
    <source>
        <dbReference type="Proteomes" id="UP000248349"/>
    </source>
</evidence>
<name>A0A318Z7B2_9EURO</name>
<dbReference type="STRING" id="1450539.A0A318Z7B2"/>
<reference evidence="2 3" key="1">
    <citation type="submission" date="2016-12" db="EMBL/GenBank/DDBJ databases">
        <title>The genomes of Aspergillus section Nigri reveals drivers in fungal speciation.</title>
        <authorList>
            <consortium name="DOE Joint Genome Institute"/>
            <person name="Vesth T.C."/>
            <person name="Nybo J."/>
            <person name="Theobald S."/>
            <person name="Brandl J."/>
            <person name="Frisvad J.C."/>
            <person name="Nielsen K.F."/>
            <person name="Lyhne E.K."/>
            <person name="Kogle M.E."/>
            <person name="Kuo A."/>
            <person name="Riley R."/>
            <person name="Clum A."/>
            <person name="Nolan M."/>
            <person name="Lipzen A."/>
            <person name="Salamov A."/>
            <person name="Henrissat B."/>
            <person name="Wiebenga A."/>
            <person name="De Vries R.P."/>
            <person name="Grigoriev I.V."/>
            <person name="Mortensen U.H."/>
            <person name="Andersen M.R."/>
            <person name="Baker S.E."/>
        </authorList>
    </citation>
    <scope>NUCLEOTIDE SEQUENCE [LARGE SCALE GENOMIC DNA]</scope>
    <source>
        <strain evidence="2 3">JOP 1030-1</strain>
    </source>
</reference>
<organism evidence="2 3">
    <name type="scientific">Aspergillus saccharolyticus JOP 1030-1</name>
    <dbReference type="NCBI Taxonomy" id="1450539"/>
    <lineage>
        <taxon>Eukaryota</taxon>
        <taxon>Fungi</taxon>
        <taxon>Dikarya</taxon>
        <taxon>Ascomycota</taxon>
        <taxon>Pezizomycotina</taxon>
        <taxon>Eurotiomycetes</taxon>
        <taxon>Eurotiomycetidae</taxon>
        <taxon>Eurotiales</taxon>
        <taxon>Aspergillaceae</taxon>
        <taxon>Aspergillus</taxon>
        <taxon>Aspergillus subgen. Circumdati</taxon>
    </lineage>
</organism>
<dbReference type="AlphaFoldDB" id="A0A318Z7B2"/>
<feature type="compositionally biased region" description="Polar residues" evidence="1">
    <location>
        <begin position="54"/>
        <end position="67"/>
    </location>
</feature>
<dbReference type="EMBL" id="KZ821247">
    <property type="protein sequence ID" value="PYH43046.1"/>
    <property type="molecule type" value="Genomic_DNA"/>
</dbReference>
<evidence type="ECO:0000256" key="1">
    <source>
        <dbReference type="SAM" id="MobiDB-lite"/>
    </source>
</evidence>
<dbReference type="Proteomes" id="UP000248349">
    <property type="component" value="Unassembled WGS sequence"/>
</dbReference>
<dbReference type="GeneID" id="37076796"/>
<proteinExistence type="predicted"/>
<keyword evidence="3" id="KW-1185">Reference proteome</keyword>
<protein>
    <submittedName>
        <fullName evidence="2">Uncharacterized protein</fullName>
    </submittedName>
</protein>
<dbReference type="RefSeq" id="XP_025429028.1">
    <property type="nucleotide sequence ID" value="XM_025575568.1"/>
</dbReference>
<evidence type="ECO:0000313" key="2">
    <source>
        <dbReference type="EMBL" id="PYH43046.1"/>
    </source>
</evidence>